<evidence type="ECO:0000256" key="7">
    <source>
        <dbReference type="SAM" id="Phobius"/>
    </source>
</evidence>
<dbReference type="GO" id="GO:0005886">
    <property type="term" value="C:plasma membrane"/>
    <property type="evidence" value="ECO:0007669"/>
    <property type="project" value="UniProtKB-SubCell"/>
</dbReference>
<keyword evidence="9" id="KW-1185">Reference proteome</keyword>
<evidence type="ECO:0000256" key="4">
    <source>
        <dbReference type="ARBA" id="ARBA00022692"/>
    </source>
</evidence>
<dbReference type="EMBL" id="VFOZ01000001">
    <property type="protein sequence ID" value="TQM00545.1"/>
    <property type="molecule type" value="Genomic_DNA"/>
</dbReference>
<evidence type="ECO:0000256" key="3">
    <source>
        <dbReference type="ARBA" id="ARBA00022475"/>
    </source>
</evidence>
<feature type="transmembrane region" description="Helical" evidence="7">
    <location>
        <begin position="381"/>
        <end position="399"/>
    </location>
</feature>
<comment type="caution">
    <text evidence="8">The sequence shown here is derived from an EMBL/GenBank/DDBJ whole genome shotgun (WGS) entry which is preliminary data.</text>
</comment>
<dbReference type="PANTHER" id="PTHR23513">
    <property type="entry name" value="INTEGRAL MEMBRANE EFFLUX PROTEIN-RELATED"/>
    <property type="match status" value="1"/>
</dbReference>
<gene>
    <name evidence="8" type="ORF">FB559_6260</name>
</gene>
<feature type="transmembrane region" description="Helical" evidence="7">
    <location>
        <begin position="347"/>
        <end position="369"/>
    </location>
</feature>
<proteinExistence type="predicted"/>
<feature type="transmembrane region" description="Helical" evidence="7">
    <location>
        <begin position="226"/>
        <end position="246"/>
    </location>
</feature>
<dbReference type="CDD" id="cd06173">
    <property type="entry name" value="MFS_MefA_like"/>
    <property type="match status" value="1"/>
</dbReference>
<organism evidence="8 9">
    <name type="scientific">Actinoallomurus bryophytorum</name>
    <dbReference type="NCBI Taxonomy" id="1490222"/>
    <lineage>
        <taxon>Bacteria</taxon>
        <taxon>Bacillati</taxon>
        <taxon>Actinomycetota</taxon>
        <taxon>Actinomycetes</taxon>
        <taxon>Streptosporangiales</taxon>
        <taxon>Thermomonosporaceae</taxon>
        <taxon>Actinoallomurus</taxon>
    </lineage>
</organism>
<dbReference type="InterPro" id="IPR036259">
    <property type="entry name" value="MFS_trans_sf"/>
</dbReference>
<evidence type="ECO:0000313" key="8">
    <source>
        <dbReference type="EMBL" id="TQM00545.1"/>
    </source>
</evidence>
<name>A0A543CTX0_9ACTN</name>
<dbReference type="Proteomes" id="UP000316096">
    <property type="component" value="Unassembled WGS sequence"/>
</dbReference>
<comment type="subcellular location">
    <subcellularLocation>
        <location evidence="1">Cell membrane</location>
        <topology evidence="1">Multi-pass membrane protein</topology>
    </subcellularLocation>
</comment>
<sequence length="419" mass="43375">MVSQWAGRFGGRDFVRLWAATTASSFGTTLTTVALPLVALVTLHASTFAVGLISAAELLSWLVLGLSAGVWVDRLARRPLMVACDLLRAVALVSVPVAVATGMVSVPQLVLVALVLGVASVFFDIAGQTYLPLVVEADGLLAGNSRLQAGQSAAQTGGPAVGGALAQLIGAPLTLLVDVASYLFSALFLSTLRTREEPSEVTDRARMLPQIREGLRHVLADPVIRPLMLVAAGLNMVGTAYETLLVPFLLRTVEVRPALIGVLLAVGGVGGVLGGVLGPRVAARLGGARTMVLTACVCPLISMLAPLSTAGAGLVLLGAGLVGREVCITVFSLLARSYRQATVSRVLLARVTASIRFISWGVLPIGALLGGSLGELAGNRAALWAVCGLLLLTPLPLLFSDLRGRRDLPEAPVRESQPA</sequence>
<accession>A0A543CTX0</accession>
<feature type="transmembrane region" description="Helical" evidence="7">
    <location>
        <begin position="17"/>
        <end position="41"/>
    </location>
</feature>
<keyword evidence="5 7" id="KW-1133">Transmembrane helix</keyword>
<dbReference type="AlphaFoldDB" id="A0A543CTX0"/>
<dbReference type="Pfam" id="PF05977">
    <property type="entry name" value="MFS_3"/>
    <property type="match status" value="1"/>
</dbReference>
<feature type="transmembrane region" description="Helical" evidence="7">
    <location>
        <begin position="169"/>
        <end position="189"/>
    </location>
</feature>
<evidence type="ECO:0000256" key="5">
    <source>
        <dbReference type="ARBA" id="ARBA00022989"/>
    </source>
</evidence>
<reference evidence="8 9" key="1">
    <citation type="submission" date="2019-06" db="EMBL/GenBank/DDBJ databases">
        <title>Sequencing the genomes of 1000 actinobacteria strains.</title>
        <authorList>
            <person name="Klenk H.-P."/>
        </authorList>
    </citation>
    <scope>NUCLEOTIDE SEQUENCE [LARGE SCALE GENOMIC DNA]</scope>
    <source>
        <strain evidence="8 9">DSM 102200</strain>
    </source>
</reference>
<dbReference type="InterPro" id="IPR010290">
    <property type="entry name" value="TM_effector"/>
</dbReference>
<keyword evidence="3" id="KW-1003">Cell membrane</keyword>
<dbReference type="RefSeq" id="WP_185792471.1">
    <property type="nucleotide sequence ID" value="NZ_VFOZ01000001.1"/>
</dbReference>
<keyword evidence="2" id="KW-0813">Transport</keyword>
<keyword evidence="4 7" id="KW-0812">Transmembrane</keyword>
<dbReference type="Gene3D" id="1.20.1250.20">
    <property type="entry name" value="MFS general substrate transporter like domains"/>
    <property type="match status" value="1"/>
</dbReference>
<evidence type="ECO:0000256" key="6">
    <source>
        <dbReference type="ARBA" id="ARBA00023136"/>
    </source>
</evidence>
<feature type="transmembrane region" description="Helical" evidence="7">
    <location>
        <begin position="290"/>
        <end position="308"/>
    </location>
</feature>
<dbReference type="SUPFAM" id="SSF103473">
    <property type="entry name" value="MFS general substrate transporter"/>
    <property type="match status" value="1"/>
</dbReference>
<feature type="transmembrane region" description="Helical" evidence="7">
    <location>
        <begin position="48"/>
        <end position="68"/>
    </location>
</feature>
<feature type="transmembrane region" description="Helical" evidence="7">
    <location>
        <begin position="314"/>
        <end position="335"/>
    </location>
</feature>
<keyword evidence="6 7" id="KW-0472">Membrane</keyword>
<evidence type="ECO:0000256" key="2">
    <source>
        <dbReference type="ARBA" id="ARBA00022448"/>
    </source>
</evidence>
<protein>
    <submittedName>
        <fullName evidence="8">Putative MFS family arabinose efflux permease</fullName>
    </submittedName>
</protein>
<feature type="transmembrane region" description="Helical" evidence="7">
    <location>
        <begin position="258"/>
        <end position="278"/>
    </location>
</feature>
<evidence type="ECO:0000313" key="9">
    <source>
        <dbReference type="Proteomes" id="UP000316096"/>
    </source>
</evidence>
<feature type="transmembrane region" description="Helical" evidence="7">
    <location>
        <begin position="80"/>
        <end position="102"/>
    </location>
</feature>
<dbReference type="PANTHER" id="PTHR23513:SF6">
    <property type="entry name" value="MAJOR FACILITATOR SUPERFAMILY ASSOCIATED DOMAIN-CONTAINING PROTEIN"/>
    <property type="match status" value="1"/>
</dbReference>
<evidence type="ECO:0000256" key="1">
    <source>
        <dbReference type="ARBA" id="ARBA00004651"/>
    </source>
</evidence>